<dbReference type="InterPro" id="IPR014262">
    <property type="entry name" value="HAF_rpt"/>
</dbReference>
<feature type="domain" description="Ice-binding protein C-terminal" evidence="2">
    <location>
        <begin position="353"/>
        <end position="375"/>
    </location>
</feature>
<reference evidence="3" key="1">
    <citation type="journal article" date="2015" name="Nature">
        <title>Complex archaea that bridge the gap between prokaryotes and eukaryotes.</title>
        <authorList>
            <person name="Spang A."/>
            <person name="Saw J.H."/>
            <person name="Jorgensen S.L."/>
            <person name="Zaremba-Niedzwiedzka K."/>
            <person name="Martijn J."/>
            <person name="Lind A.E."/>
            <person name="van Eijk R."/>
            <person name="Schleper C."/>
            <person name="Guy L."/>
            <person name="Ettema T.J."/>
        </authorList>
    </citation>
    <scope>NUCLEOTIDE SEQUENCE</scope>
</reference>
<evidence type="ECO:0000256" key="1">
    <source>
        <dbReference type="SAM" id="Phobius"/>
    </source>
</evidence>
<dbReference type="NCBIfam" id="TIGR02595">
    <property type="entry name" value="PEP_CTERM"/>
    <property type="match status" value="1"/>
</dbReference>
<dbReference type="NCBIfam" id="TIGR02913">
    <property type="entry name" value="HAF_rpt"/>
    <property type="match status" value="2"/>
</dbReference>
<organism evidence="3">
    <name type="scientific">marine sediment metagenome</name>
    <dbReference type="NCBI Taxonomy" id="412755"/>
    <lineage>
        <taxon>unclassified sequences</taxon>
        <taxon>metagenomes</taxon>
        <taxon>ecological metagenomes</taxon>
    </lineage>
</organism>
<dbReference type="AlphaFoldDB" id="A0A0F9F2U5"/>
<sequence>MVARGVAVLVIVLAMQVSAPAVRPAFWDLGDVPGRDGSNEALGVSADGSVVVGRTVRGGGSSYPFIWTEAAGMTVLASPGGNNIGEANAISDDGTVVVGFCDFEPFRWTAQTGMVYLGSLPGGLDSGKAYGMSADGTVVVGSSRIDWDYYRAFYWTQATDMVDLGAPAADQHSFAYAASADGAVIVGQHGSNLAGYGAFRWTAGTGRVDLGHLDDDSIYTAAMDVSADGTVVVGQSWGGLGQEAFRWTQAGGMIPLGDFPGGAYFSHAKAVSANGEVVVGRSADESSGAPFLWDSVNGLRDLTDILTDAGVDLSDWDLLSAEAISGDSYETGYFIAGSAFNTDGTQKAFLALVPEPATLMLLSVGAVAALGRRRKR</sequence>
<name>A0A0F9F2U5_9ZZZZ</name>
<protein>
    <recommendedName>
        <fullName evidence="2">Ice-binding protein C-terminal domain-containing protein</fullName>
    </recommendedName>
</protein>
<keyword evidence="1" id="KW-0472">Membrane</keyword>
<keyword evidence="1" id="KW-1133">Transmembrane helix</keyword>
<accession>A0A0F9F2U5</accession>
<evidence type="ECO:0000259" key="2">
    <source>
        <dbReference type="Pfam" id="PF07589"/>
    </source>
</evidence>
<dbReference type="EMBL" id="LAZR01025173">
    <property type="protein sequence ID" value="KKL72756.1"/>
    <property type="molecule type" value="Genomic_DNA"/>
</dbReference>
<dbReference type="InterPro" id="IPR013424">
    <property type="entry name" value="Ice-binding_C"/>
</dbReference>
<proteinExistence type="predicted"/>
<evidence type="ECO:0000313" key="3">
    <source>
        <dbReference type="EMBL" id="KKL72756.1"/>
    </source>
</evidence>
<gene>
    <name evidence="3" type="ORF">LCGC14_2081740</name>
</gene>
<dbReference type="Pfam" id="PF07589">
    <property type="entry name" value="PEP-CTERM"/>
    <property type="match status" value="1"/>
</dbReference>
<feature type="transmembrane region" description="Helical" evidence="1">
    <location>
        <begin position="348"/>
        <end position="370"/>
    </location>
</feature>
<keyword evidence="1" id="KW-0812">Transmembrane</keyword>
<comment type="caution">
    <text evidence="3">The sequence shown here is derived from an EMBL/GenBank/DDBJ whole genome shotgun (WGS) entry which is preliminary data.</text>
</comment>